<dbReference type="GO" id="GO:0005840">
    <property type="term" value="C:ribosome"/>
    <property type="evidence" value="ECO:0007669"/>
    <property type="project" value="UniProtKB-KW"/>
</dbReference>
<evidence type="ECO:0000256" key="3">
    <source>
        <dbReference type="ARBA" id="ARBA00023128"/>
    </source>
</evidence>
<dbReference type="GO" id="GO:0003735">
    <property type="term" value="F:structural constituent of ribosome"/>
    <property type="evidence" value="ECO:0007669"/>
    <property type="project" value="InterPro"/>
</dbReference>
<dbReference type="Proteomes" id="UP000504638">
    <property type="component" value="Unplaced"/>
</dbReference>
<dbReference type="PANTHER" id="PTHR13274:SF2">
    <property type="entry name" value="SMALL RIBOSOMAL SUBUNIT PROTEIN MS25"/>
    <property type="match status" value="1"/>
</dbReference>
<keyword evidence="3" id="KW-0496">Mitochondrion</keyword>
<evidence type="ECO:0000313" key="8">
    <source>
        <dbReference type="RefSeq" id="XP_033534275.1"/>
    </source>
</evidence>
<sequence>MNLRVGPGAISLSPEVSKLHLEFGLSRLNGNIYPAQFFSKCLSTLKYHNPAVAMTVNRFQDPTKDSRMFIYFREGARVPPPPPSAPQFQGTSDSTAKSSEPSEPDQANSRYILDMKYRHWSKILQEVQDITSAQSVKQTEEDRKQQAEIKKFLERSADDRYRAAETKKREDAEREYMANLA</sequence>
<feature type="region of interest" description="Disordered" evidence="5">
    <location>
        <begin position="75"/>
        <end position="109"/>
    </location>
</feature>
<keyword evidence="4" id="KW-0687">Ribonucleoprotein</keyword>
<feature type="compositionally biased region" description="Polar residues" evidence="5">
    <location>
        <begin position="86"/>
        <end position="109"/>
    </location>
</feature>
<dbReference type="InterPro" id="IPR040049">
    <property type="entry name" value="Ribosomal_mS25/mL61"/>
</dbReference>
<gene>
    <name evidence="6 8" type="ORF">P152DRAFT_435973</name>
</gene>
<dbReference type="PANTHER" id="PTHR13274">
    <property type="entry name" value="MITOCHONDRIAL RIBOSOMAL PROTEIN S25"/>
    <property type="match status" value="1"/>
</dbReference>
<dbReference type="RefSeq" id="XP_033534275.1">
    <property type="nucleotide sequence ID" value="XM_033677549.1"/>
</dbReference>
<dbReference type="EMBL" id="ML975157">
    <property type="protein sequence ID" value="KAF1812644.1"/>
    <property type="molecule type" value="Genomic_DNA"/>
</dbReference>
<dbReference type="AlphaFoldDB" id="A0A6G1G3K4"/>
<accession>A0A6G1G3K4</accession>
<evidence type="ECO:0008006" key="9">
    <source>
        <dbReference type="Google" id="ProtNLM"/>
    </source>
</evidence>
<keyword evidence="7" id="KW-1185">Reference proteome</keyword>
<reference evidence="6 8" key="1">
    <citation type="submission" date="2020-01" db="EMBL/GenBank/DDBJ databases">
        <authorList>
            <consortium name="DOE Joint Genome Institute"/>
            <person name="Haridas S."/>
            <person name="Albert R."/>
            <person name="Binder M."/>
            <person name="Bloem J."/>
            <person name="Labutti K."/>
            <person name="Salamov A."/>
            <person name="Andreopoulos B."/>
            <person name="Baker S.E."/>
            <person name="Barry K."/>
            <person name="Bills G."/>
            <person name="Bluhm B.H."/>
            <person name="Cannon C."/>
            <person name="Castanera R."/>
            <person name="Culley D.E."/>
            <person name="Daum C."/>
            <person name="Ezra D."/>
            <person name="Gonzalez J.B."/>
            <person name="Henrissat B."/>
            <person name="Kuo A."/>
            <person name="Liang C."/>
            <person name="Lipzen A."/>
            <person name="Lutzoni F."/>
            <person name="Magnuson J."/>
            <person name="Mondo S."/>
            <person name="Nolan M."/>
            <person name="Ohm R."/>
            <person name="Pangilinan J."/>
            <person name="Park H.-J."/>
            <person name="Ramirez L."/>
            <person name="Alfaro M."/>
            <person name="Sun H."/>
            <person name="Tritt A."/>
            <person name="Yoshinaga Y."/>
            <person name="Zwiers L.-H."/>
            <person name="Turgeon B.G."/>
            <person name="Goodwin S.B."/>
            <person name="Spatafora J.W."/>
            <person name="Crous P.W."/>
            <person name="Grigoriev I.V."/>
        </authorList>
    </citation>
    <scope>NUCLEOTIDE SEQUENCE</scope>
    <source>
        <strain evidence="6 8">CBS 781.70</strain>
    </source>
</reference>
<keyword evidence="2" id="KW-0689">Ribosomal protein</keyword>
<dbReference type="GO" id="GO:0005739">
    <property type="term" value="C:mitochondrion"/>
    <property type="evidence" value="ECO:0007669"/>
    <property type="project" value="UniProtKB-SubCell"/>
</dbReference>
<reference evidence="8" key="2">
    <citation type="submission" date="2020-04" db="EMBL/GenBank/DDBJ databases">
        <authorList>
            <consortium name="NCBI Genome Project"/>
        </authorList>
    </citation>
    <scope>NUCLEOTIDE SEQUENCE</scope>
    <source>
        <strain evidence="8">CBS 781.70</strain>
    </source>
</reference>
<dbReference type="GO" id="GO:1990904">
    <property type="term" value="C:ribonucleoprotein complex"/>
    <property type="evidence" value="ECO:0007669"/>
    <property type="project" value="UniProtKB-KW"/>
</dbReference>
<protein>
    <recommendedName>
        <fullName evidence="9">Ribosomal protein/NADH dehydrogenase domain-containing protein</fullName>
    </recommendedName>
</protein>
<evidence type="ECO:0000256" key="2">
    <source>
        <dbReference type="ARBA" id="ARBA00022980"/>
    </source>
</evidence>
<evidence type="ECO:0000256" key="1">
    <source>
        <dbReference type="ARBA" id="ARBA00004173"/>
    </source>
</evidence>
<evidence type="ECO:0000313" key="7">
    <source>
        <dbReference type="Proteomes" id="UP000504638"/>
    </source>
</evidence>
<evidence type="ECO:0000256" key="4">
    <source>
        <dbReference type="ARBA" id="ARBA00023274"/>
    </source>
</evidence>
<evidence type="ECO:0000313" key="6">
    <source>
        <dbReference type="EMBL" id="KAF1812644.1"/>
    </source>
</evidence>
<feature type="region of interest" description="Disordered" evidence="5">
    <location>
        <begin position="162"/>
        <end position="181"/>
    </location>
</feature>
<comment type="subcellular location">
    <subcellularLocation>
        <location evidence="1">Mitochondrion</location>
    </subcellularLocation>
</comment>
<proteinExistence type="predicted"/>
<organism evidence="6">
    <name type="scientific">Eremomyces bilateralis CBS 781.70</name>
    <dbReference type="NCBI Taxonomy" id="1392243"/>
    <lineage>
        <taxon>Eukaryota</taxon>
        <taxon>Fungi</taxon>
        <taxon>Dikarya</taxon>
        <taxon>Ascomycota</taxon>
        <taxon>Pezizomycotina</taxon>
        <taxon>Dothideomycetes</taxon>
        <taxon>Dothideomycetes incertae sedis</taxon>
        <taxon>Eremomycetales</taxon>
        <taxon>Eremomycetaceae</taxon>
        <taxon>Eremomyces</taxon>
    </lineage>
</organism>
<dbReference type="GeneID" id="54418119"/>
<reference evidence="8" key="3">
    <citation type="submission" date="2025-04" db="UniProtKB">
        <authorList>
            <consortium name="RefSeq"/>
        </authorList>
    </citation>
    <scope>IDENTIFICATION</scope>
    <source>
        <strain evidence="8">CBS 781.70</strain>
    </source>
</reference>
<name>A0A6G1G3K4_9PEZI</name>
<evidence type="ECO:0000256" key="5">
    <source>
        <dbReference type="SAM" id="MobiDB-lite"/>
    </source>
</evidence>
<dbReference type="OrthoDB" id="1696305at2759"/>